<dbReference type="Pfam" id="PF06250">
    <property type="entry name" value="YhcG_C"/>
    <property type="match status" value="1"/>
</dbReference>
<protein>
    <submittedName>
        <fullName evidence="3">Nuclease of restriction endonuclease-like (RecB) superfamily</fullName>
    </submittedName>
</protein>
<dbReference type="InterPro" id="IPR041527">
    <property type="entry name" value="YhcG_N"/>
</dbReference>
<gene>
    <name evidence="3" type="ORF">B0H50_10449</name>
</gene>
<dbReference type="InterPro" id="IPR011856">
    <property type="entry name" value="tRNA_endonuc-like_dom_sf"/>
</dbReference>
<accession>A0ABX5LMG9</accession>
<feature type="domain" description="YhcG PDDEXK nuclease" evidence="1">
    <location>
        <begin position="228"/>
        <end position="377"/>
    </location>
</feature>
<dbReference type="EMBL" id="QGHD01000004">
    <property type="protein sequence ID" value="PWL03625.1"/>
    <property type="molecule type" value="Genomic_DNA"/>
</dbReference>
<evidence type="ECO:0000313" key="3">
    <source>
        <dbReference type="EMBL" id="PWL03625.1"/>
    </source>
</evidence>
<proteinExistence type="predicted"/>
<dbReference type="Pfam" id="PF17761">
    <property type="entry name" value="DUF1016_N"/>
    <property type="match status" value="1"/>
</dbReference>
<dbReference type="RefSeq" id="WP_199191853.1">
    <property type="nucleotide sequence ID" value="NZ_JAXEIU010000025.1"/>
</dbReference>
<dbReference type="PANTHER" id="PTHR30547:SF0">
    <property type="entry name" value="BLR8175 PROTEIN"/>
    <property type="match status" value="1"/>
</dbReference>
<dbReference type="Gene3D" id="3.40.1350.10">
    <property type="match status" value="1"/>
</dbReference>
<evidence type="ECO:0000313" key="4">
    <source>
        <dbReference type="Proteomes" id="UP000245523"/>
    </source>
</evidence>
<dbReference type="Proteomes" id="UP000245523">
    <property type="component" value="Unassembled WGS sequence"/>
</dbReference>
<evidence type="ECO:0000259" key="2">
    <source>
        <dbReference type="Pfam" id="PF17761"/>
    </source>
</evidence>
<feature type="domain" description="YhcG N-terminal" evidence="2">
    <location>
        <begin position="20"/>
        <end position="110"/>
    </location>
</feature>
<evidence type="ECO:0000259" key="1">
    <source>
        <dbReference type="Pfam" id="PF06250"/>
    </source>
</evidence>
<sequence length="399" mass="46367">MSKKEMKKPIQNHEFQFGEVLNIIQTHQKKAASVVNEQMILTAWAVGEYVSNKLKNKAWGSKVVTELSEYICTKQPDLKGFGKRHIYNMVKFYDEYSSPSFYETVCRYLPKTMAQNQSVLIEDKSNTSKNQIIQQHVEQIQPTEIVQSLIAQLGKILSLTTFTNHLIILTNCKTYEERLFYILYANKERLSTRELRRCIENQTYSSLLSDKKSLSKGMLEAYPNANFLLKDTLFVDFLGLPQKHSESKLKKGLLEHMKEFILELGKDFIFMDQEYNLQVGSSTYKADLLFYHRGLQALVAVELKKTKFNPRDLGQLEFYLEALDRDVKRSNENPSIGILLCPSADKVVVEYAMSRSMSPTMIAEYKRILIPQEQMQRMLNEFCSFYEKEEKSTPRNLNP</sequence>
<name>A0ABX5LMG9_9BACT</name>
<dbReference type="InterPro" id="IPR009362">
    <property type="entry name" value="YhcG_C"/>
</dbReference>
<reference evidence="3 4" key="1">
    <citation type="submission" date="2018-05" db="EMBL/GenBank/DDBJ databases">
        <title>Animal gut microbial communities from fecal samples from Wisconsin, USA.</title>
        <authorList>
            <person name="Neumann A."/>
        </authorList>
    </citation>
    <scope>NUCLEOTIDE SEQUENCE [LARGE SCALE GENOMIC DNA]</scope>
    <source>
        <strain evidence="3 4">UWS4</strain>
    </source>
</reference>
<dbReference type="InterPro" id="IPR053148">
    <property type="entry name" value="PD-DEXK-like_domain"/>
</dbReference>
<comment type="caution">
    <text evidence="3">The sequence shown here is derived from an EMBL/GenBank/DDBJ whole genome shotgun (WGS) entry which is preliminary data.</text>
</comment>
<organism evidence="3 4">
    <name type="scientific">Hallerella porci</name>
    <dbReference type="NCBI Taxonomy" id="1945871"/>
    <lineage>
        <taxon>Bacteria</taxon>
        <taxon>Pseudomonadati</taxon>
        <taxon>Fibrobacterota</taxon>
        <taxon>Fibrobacteria</taxon>
        <taxon>Fibrobacterales</taxon>
        <taxon>Fibrobacteraceae</taxon>
        <taxon>Hallerella</taxon>
    </lineage>
</organism>
<keyword evidence="4" id="KW-1185">Reference proteome</keyword>
<dbReference type="PANTHER" id="PTHR30547">
    <property type="entry name" value="UNCHARACTERIZED PROTEIN YHCG-RELATED"/>
    <property type="match status" value="1"/>
</dbReference>